<dbReference type="InterPro" id="IPR033904">
    <property type="entry name" value="Trans_IPPS_HH"/>
</dbReference>
<sequence>MDELTAAGISDPALRASYAECKRLNSLHGKTYYLATLLLPPEKRPFVHALYGFARYADEIVDDLNSTLSDDEKAAELSTWGSQVLADIKSGVSHDHIGRALVDTVNRFEIPIAHFEAFMKSMTMDLTVSEYQTFEDLMEYVYGSASVIGLQMVPILGASSPDANIAAEKLGTAFQLANFIRDVGEDLDRGRIYLPIDELKSHGVTHEMLEARVLTPQIKSALKEQIARVRRLQKEAAPGIKLLAPQSQACIEAASELYCGIVDEVEKIDYQIFDKRAKTSTWRRIKVAFPALLRARAAR</sequence>
<evidence type="ECO:0000313" key="2">
    <source>
        <dbReference type="EMBL" id="CAB4533448.1"/>
    </source>
</evidence>
<dbReference type="PANTHER" id="PTHR31480">
    <property type="entry name" value="BIFUNCTIONAL LYCOPENE CYCLASE/PHYTOENE SYNTHASE"/>
    <property type="match status" value="1"/>
</dbReference>
<dbReference type="Gene3D" id="1.10.600.10">
    <property type="entry name" value="Farnesyl Diphosphate Synthase"/>
    <property type="match status" value="1"/>
</dbReference>
<dbReference type="SUPFAM" id="SSF48576">
    <property type="entry name" value="Terpenoid synthases"/>
    <property type="match status" value="1"/>
</dbReference>
<dbReference type="AlphaFoldDB" id="A0A6J6B4M3"/>
<evidence type="ECO:0000256" key="1">
    <source>
        <dbReference type="ARBA" id="ARBA00022679"/>
    </source>
</evidence>
<dbReference type="SFLD" id="SFLDG01018">
    <property type="entry name" value="Squalene/Phytoene_Synthase_Lik"/>
    <property type="match status" value="1"/>
</dbReference>
<dbReference type="Pfam" id="PF00494">
    <property type="entry name" value="SQS_PSY"/>
    <property type="match status" value="1"/>
</dbReference>
<protein>
    <submittedName>
        <fullName evidence="2">Unannotated protein</fullName>
    </submittedName>
</protein>
<dbReference type="SFLD" id="SFLDG01212">
    <property type="entry name" value="Phytoene_synthase_like"/>
    <property type="match status" value="1"/>
</dbReference>
<name>A0A6J6B4M3_9ZZZZ</name>
<dbReference type="InterPro" id="IPR044843">
    <property type="entry name" value="Trans_IPPS_bact-type"/>
</dbReference>
<dbReference type="GO" id="GO:0051996">
    <property type="term" value="F:squalene synthase [NAD(P)H] activity"/>
    <property type="evidence" value="ECO:0007669"/>
    <property type="project" value="InterPro"/>
</dbReference>
<dbReference type="CDD" id="cd00683">
    <property type="entry name" value="Trans_IPPS_HH"/>
    <property type="match status" value="1"/>
</dbReference>
<dbReference type="GO" id="GO:0008299">
    <property type="term" value="P:isoprenoid biosynthetic process"/>
    <property type="evidence" value="ECO:0007669"/>
    <property type="project" value="UniProtKB-ARBA"/>
</dbReference>
<dbReference type="InterPro" id="IPR008949">
    <property type="entry name" value="Isoprenoid_synthase_dom_sf"/>
</dbReference>
<dbReference type="PROSITE" id="PS01045">
    <property type="entry name" value="SQUALEN_PHYTOEN_SYN_2"/>
    <property type="match status" value="1"/>
</dbReference>
<dbReference type="InterPro" id="IPR002060">
    <property type="entry name" value="Squ/phyt_synthse"/>
</dbReference>
<gene>
    <name evidence="2" type="ORF">UFOPK1425_00170</name>
    <name evidence="3" type="ORF">UFOPK1842_00535</name>
</gene>
<dbReference type="EMBL" id="CAEZSJ010000017">
    <property type="protein sequence ID" value="CAB4533448.1"/>
    <property type="molecule type" value="Genomic_DNA"/>
</dbReference>
<keyword evidence="1" id="KW-0808">Transferase</keyword>
<dbReference type="SFLD" id="SFLDS00005">
    <property type="entry name" value="Isoprenoid_Synthase_Type_I"/>
    <property type="match status" value="1"/>
</dbReference>
<organism evidence="2">
    <name type="scientific">freshwater metagenome</name>
    <dbReference type="NCBI Taxonomy" id="449393"/>
    <lineage>
        <taxon>unclassified sequences</taxon>
        <taxon>metagenomes</taxon>
        <taxon>ecological metagenomes</taxon>
    </lineage>
</organism>
<reference evidence="2" key="1">
    <citation type="submission" date="2020-05" db="EMBL/GenBank/DDBJ databases">
        <authorList>
            <person name="Chiriac C."/>
            <person name="Salcher M."/>
            <person name="Ghai R."/>
            <person name="Kavagutti S V."/>
        </authorList>
    </citation>
    <scope>NUCLEOTIDE SEQUENCE</scope>
</reference>
<evidence type="ECO:0000313" key="3">
    <source>
        <dbReference type="EMBL" id="CAB4606743.1"/>
    </source>
</evidence>
<dbReference type="EMBL" id="CAEZUQ010000050">
    <property type="protein sequence ID" value="CAB4606743.1"/>
    <property type="molecule type" value="Genomic_DNA"/>
</dbReference>
<dbReference type="InterPro" id="IPR019845">
    <property type="entry name" value="Squalene/phytoene_synthase_CS"/>
</dbReference>
<dbReference type="GO" id="GO:0004311">
    <property type="term" value="F:geranylgeranyl diphosphate synthase activity"/>
    <property type="evidence" value="ECO:0007669"/>
    <property type="project" value="InterPro"/>
</dbReference>
<proteinExistence type="predicted"/>
<accession>A0A6J6B4M3</accession>